<feature type="signal peptide" evidence="2">
    <location>
        <begin position="1"/>
        <end position="18"/>
    </location>
</feature>
<dbReference type="Proteomes" id="UP001365542">
    <property type="component" value="Unassembled WGS sequence"/>
</dbReference>
<reference evidence="3 4" key="1">
    <citation type="submission" date="2019-10" db="EMBL/GenBank/DDBJ databases">
        <authorList>
            <person name="Palmer J.M."/>
        </authorList>
    </citation>
    <scope>NUCLEOTIDE SEQUENCE [LARGE SCALE GENOMIC DNA]</scope>
    <source>
        <strain evidence="3 4">TWF694</strain>
    </source>
</reference>
<dbReference type="EMBL" id="JAVHJO010000009">
    <property type="protein sequence ID" value="KAK6537230.1"/>
    <property type="molecule type" value="Genomic_DNA"/>
</dbReference>
<evidence type="ECO:0000256" key="2">
    <source>
        <dbReference type="SAM" id="SignalP"/>
    </source>
</evidence>
<feature type="chain" id="PRO_5043384676" evidence="2">
    <location>
        <begin position="19"/>
        <end position="193"/>
    </location>
</feature>
<keyword evidence="2" id="KW-0732">Signal</keyword>
<evidence type="ECO:0000313" key="3">
    <source>
        <dbReference type="EMBL" id="KAK6537230.1"/>
    </source>
</evidence>
<name>A0AAV9X563_9PEZI</name>
<accession>A0AAV9X563</accession>
<organism evidence="3 4">
    <name type="scientific">Orbilia ellipsospora</name>
    <dbReference type="NCBI Taxonomy" id="2528407"/>
    <lineage>
        <taxon>Eukaryota</taxon>
        <taxon>Fungi</taxon>
        <taxon>Dikarya</taxon>
        <taxon>Ascomycota</taxon>
        <taxon>Pezizomycotina</taxon>
        <taxon>Orbiliomycetes</taxon>
        <taxon>Orbiliales</taxon>
        <taxon>Orbiliaceae</taxon>
        <taxon>Orbilia</taxon>
    </lineage>
</organism>
<dbReference type="AlphaFoldDB" id="A0AAV9X563"/>
<sequence length="193" mass="20584">MKLSTLFFIPLLIAVSSAALIKGPNPSLGLEKRQTQGPSSDPKIPQLTEAQGQSIKDAILASPMSKGLKPEQLQVVKSLSAKVFSQIFSLPPAEFAKAMDEMGNGKIPTLPGATGEKVKKLAARETTGGEGPYIKIMLLEQAKENKLSPNITKFINSLSPEVFEKMATGNPEQFVKNMATVLAGKNPLQAPQA</sequence>
<proteinExistence type="predicted"/>
<evidence type="ECO:0000256" key="1">
    <source>
        <dbReference type="SAM" id="MobiDB-lite"/>
    </source>
</evidence>
<protein>
    <submittedName>
        <fullName evidence="3">Uncharacterized protein</fullName>
    </submittedName>
</protein>
<evidence type="ECO:0000313" key="4">
    <source>
        <dbReference type="Proteomes" id="UP001365542"/>
    </source>
</evidence>
<comment type="caution">
    <text evidence="3">The sequence shown here is derived from an EMBL/GenBank/DDBJ whole genome shotgun (WGS) entry which is preliminary data.</text>
</comment>
<keyword evidence="4" id="KW-1185">Reference proteome</keyword>
<feature type="region of interest" description="Disordered" evidence="1">
    <location>
        <begin position="29"/>
        <end position="48"/>
    </location>
</feature>
<gene>
    <name evidence="3" type="ORF">TWF694_011426</name>
</gene>